<feature type="non-terminal residue" evidence="1">
    <location>
        <position position="243"/>
    </location>
</feature>
<keyword evidence="2" id="KW-1185">Reference proteome</keyword>
<protein>
    <submittedName>
        <fullName evidence="1">Uncharacterized protein</fullName>
    </submittedName>
</protein>
<feature type="non-terminal residue" evidence="1">
    <location>
        <position position="1"/>
    </location>
</feature>
<accession>A0A9P6KBM2</accession>
<organism evidence="1 2">
    <name type="scientific">Lunasporangiospora selenospora</name>
    <dbReference type="NCBI Taxonomy" id="979761"/>
    <lineage>
        <taxon>Eukaryota</taxon>
        <taxon>Fungi</taxon>
        <taxon>Fungi incertae sedis</taxon>
        <taxon>Mucoromycota</taxon>
        <taxon>Mortierellomycotina</taxon>
        <taxon>Mortierellomycetes</taxon>
        <taxon>Mortierellales</taxon>
        <taxon>Mortierellaceae</taxon>
        <taxon>Lunasporangiospora</taxon>
    </lineage>
</organism>
<comment type="caution">
    <text evidence="1">The sequence shown here is derived from an EMBL/GenBank/DDBJ whole genome shotgun (WGS) entry which is preliminary data.</text>
</comment>
<proteinExistence type="predicted"/>
<dbReference type="AlphaFoldDB" id="A0A9P6KBM2"/>
<evidence type="ECO:0000313" key="2">
    <source>
        <dbReference type="Proteomes" id="UP000780801"/>
    </source>
</evidence>
<dbReference type="Proteomes" id="UP000780801">
    <property type="component" value="Unassembled WGS sequence"/>
</dbReference>
<reference evidence="1" key="1">
    <citation type="journal article" date="2020" name="Fungal Divers.">
        <title>Resolving the Mortierellaceae phylogeny through synthesis of multi-gene phylogenetics and phylogenomics.</title>
        <authorList>
            <person name="Vandepol N."/>
            <person name="Liber J."/>
            <person name="Desiro A."/>
            <person name="Na H."/>
            <person name="Kennedy M."/>
            <person name="Barry K."/>
            <person name="Grigoriev I.V."/>
            <person name="Miller A.N."/>
            <person name="O'Donnell K."/>
            <person name="Stajich J.E."/>
            <person name="Bonito G."/>
        </authorList>
    </citation>
    <scope>NUCLEOTIDE SEQUENCE</scope>
    <source>
        <strain evidence="1">KOD1015</strain>
    </source>
</reference>
<name>A0A9P6KBM2_9FUNG</name>
<gene>
    <name evidence="1" type="ORF">BGW38_005201</name>
</gene>
<sequence length="243" mass="27964">NLHWSIPTTCSTKKALPPVATVTPTRPSRMVIADDNILLKRAGTVPQRVISPKSFNITLLPSLVAMLRNRDRPRVKTTRAGAVVVENKRTAITRQRRKEMLSSRLDQEVDSSCLRNCNARKRFVKRLKNVNADAWVKTAMTTNQPSPRLMTKTVKRTTAMTRTRKSPRPQEPWPWTWLTRKRFGSSTTSASRRLTIVVKPWVIQMHPTSICNSPRWMLVNGNRLLRSDWTSRTRLEWSVARDN</sequence>
<dbReference type="EMBL" id="JAABOA010003298">
    <property type="protein sequence ID" value="KAF9578815.1"/>
    <property type="molecule type" value="Genomic_DNA"/>
</dbReference>
<evidence type="ECO:0000313" key="1">
    <source>
        <dbReference type="EMBL" id="KAF9578815.1"/>
    </source>
</evidence>